<dbReference type="InterPro" id="IPR015943">
    <property type="entry name" value="WD40/YVTN_repeat-like_dom_sf"/>
</dbReference>
<dbReference type="InterPro" id="IPR036322">
    <property type="entry name" value="WD40_repeat_dom_sf"/>
</dbReference>
<dbReference type="PANTHER" id="PTHR47446">
    <property type="entry name" value="RING-TYPE E3 UBIQUITIN TRANSFERASE"/>
    <property type="match status" value="1"/>
</dbReference>
<dbReference type="InterPro" id="IPR055566">
    <property type="entry name" value="ARM_LIN"/>
</dbReference>
<dbReference type="EMBL" id="CAWUPB010000062">
    <property type="protein sequence ID" value="CAK7323112.1"/>
    <property type="molecule type" value="Genomic_DNA"/>
</dbReference>
<gene>
    <name evidence="2" type="ORF">DCAF_LOCUS728</name>
</gene>
<organism evidence="2 3">
    <name type="scientific">Dovyalis caffra</name>
    <dbReference type="NCBI Taxonomy" id="77055"/>
    <lineage>
        <taxon>Eukaryota</taxon>
        <taxon>Viridiplantae</taxon>
        <taxon>Streptophyta</taxon>
        <taxon>Embryophyta</taxon>
        <taxon>Tracheophyta</taxon>
        <taxon>Spermatophyta</taxon>
        <taxon>Magnoliopsida</taxon>
        <taxon>eudicotyledons</taxon>
        <taxon>Gunneridae</taxon>
        <taxon>Pentapetalae</taxon>
        <taxon>rosids</taxon>
        <taxon>fabids</taxon>
        <taxon>Malpighiales</taxon>
        <taxon>Salicaceae</taxon>
        <taxon>Flacourtieae</taxon>
        <taxon>Dovyalis</taxon>
    </lineage>
</organism>
<reference evidence="2 3" key="1">
    <citation type="submission" date="2024-01" db="EMBL/GenBank/DDBJ databases">
        <authorList>
            <person name="Waweru B."/>
        </authorList>
    </citation>
    <scope>NUCLEOTIDE SEQUENCE [LARGE SCALE GENOMIC DNA]</scope>
</reference>
<proteinExistence type="predicted"/>
<evidence type="ECO:0000313" key="2">
    <source>
        <dbReference type="EMBL" id="CAK7323112.1"/>
    </source>
</evidence>
<feature type="domain" description="Putative E3 ubiquitin-protein ligase LIN ARM-like" evidence="1">
    <location>
        <begin position="3"/>
        <end position="118"/>
    </location>
</feature>
<evidence type="ECO:0000259" key="1">
    <source>
        <dbReference type="Pfam" id="PF23628"/>
    </source>
</evidence>
<sequence>MQEAVLESWSSKIAKSIIDVGKPVFQDLEKGLRSKTKRVSGDSLTAIAWIGCEISKCPNSQRYSACEILLSGTEQFLHPGLELEERLLADAETNPFSEGVREYLRRFSGVTWMADELHRVADDYLPNQSRISCVHTQIVEANGSNSGAITALIYCRGLLYSGHSDGSIKVWQMVQRKMECIEVIAMEEPIRQLETYGPLIFVITQGYRMKVYDSSRTSKNICKTKKVKCMNLVQGKIYIGCKDSSIQELTIATKREREIKAPTKSWMMQNKPINSIGVYKDWLYSASSVIEGSKVKEWRMHHKPQISTVADKGRNVLAMEVVEDFTYFNCSSSTSNLQIWLKGMQQKVGRMSVGSRIISLLIANDVVLCGTEKGLIKVCSINSSYGLQFSSSTQSMVVLTATFFDGHAGLDTTLVTNQYYDSASAMELPIDVVYMVLM</sequence>
<dbReference type="Proteomes" id="UP001314170">
    <property type="component" value="Unassembled WGS sequence"/>
</dbReference>
<comment type="caution">
    <text evidence="2">The sequence shown here is derived from an EMBL/GenBank/DDBJ whole genome shotgun (WGS) entry which is preliminary data.</text>
</comment>
<dbReference type="Gene3D" id="2.130.10.10">
    <property type="entry name" value="YVTN repeat-like/Quinoprotein amine dehydrogenase"/>
    <property type="match status" value="1"/>
</dbReference>
<evidence type="ECO:0000313" key="3">
    <source>
        <dbReference type="Proteomes" id="UP001314170"/>
    </source>
</evidence>
<dbReference type="InterPro" id="IPR052858">
    <property type="entry name" value="E3_ubiquitin-ligase_LIN"/>
</dbReference>
<dbReference type="AlphaFoldDB" id="A0AAV1QN20"/>
<dbReference type="Pfam" id="PF23628">
    <property type="entry name" value="ARM_LIN_C"/>
    <property type="match status" value="1"/>
</dbReference>
<name>A0AAV1QN20_9ROSI</name>
<keyword evidence="3" id="KW-1185">Reference proteome</keyword>
<protein>
    <recommendedName>
        <fullName evidence="1">Putative E3 ubiquitin-protein ligase LIN ARM-like domain-containing protein</fullName>
    </recommendedName>
</protein>
<dbReference type="SUPFAM" id="SSF50978">
    <property type="entry name" value="WD40 repeat-like"/>
    <property type="match status" value="1"/>
</dbReference>
<dbReference type="PANTHER" id="PTHR47446:SF2">
    <property type="entry name" value="RING-TYPE E3 UBIQUITIN TRANSFERASE"/>
    <property type="match status" value="1"/>
</dbReference>
<accession>A0AAV1QN20</accession>